<protein>
    <recommendedName>
        <fullName evidence="4">DUF4817 domain-containing protein</fullName>
    </recommendedName>
</protein>
<evidence type="ECO:0008006" key="4">
    <source>
        <dbReference type="Google" id="ProtNLM"/>
    </source>
</evidence>
<sequence>MHSAFLLLRQKSVALLLPPPLLTSSLPTILAVKHNATPYGLRWSALGCVFLKPIDITFLLKSHDLARDNLVDCRLRRYCFKPFDNTLRPKLLPRRSKNSLDESIPCIFNHLEGGNDVEVMFLKLSESKIGPFMIS</sequence>
<feature type="chain" id="PRO_5021313544" description="DUF4817 domain-containing protein" evidence="1">
    <location>
        <begin position="24"/>
        <end position="135"/>
    </location>
</feature>
<dbReference type="EMBL" id="BGPR01000019">
    <property type="protein sequence ID" value="GBL79628.1"/>
    <property type="molecule type" value="Genomic_DNA"/>
</dbReference>
<keyword evidence="3" id="KW-1185">Reference proteome</keyword>
<keyword evidence="1" id="KW-0732">Signal</keyword>
<accession>A0A4Y2AIL0</accession>
<gene>
    <name evidence="2" type="ORF">AVEN_18183_1</name>
</gene>
<evidence type="ECO:0000313" key="3">
    <source>
        <dbReference type="Proteomes" id="UP000499080"/>
    </source>
</evidence>
<feature type="signal peptide" evidence="1">
    <location>
        <begin position="1"/>
        <end position="23"/>
    </location>
</feature>
<evidence type="ECO:0000313" key="2">
    <source>
        <dbReference type="EMBL" id="GBL79628.1"/>
    </source>
</evidence>
<name>A0A4Y2AIL0_ARAVE</name>
<dbReference type="Proteomes" id="UP000499080">
    <property type="component" value="Unassembled WGS sequence"/>
</dbReference>
<reference evidence="2 3" key="1">
    <citation type="journal article" date="2019" name="Sci. Rep.">
        <title>Orb-weaving spider Araneus ventricosus genome elucidates the spidroin gene catalogue.</title>
        <authorList>
            <person name="Kono N."/>
            <person name="Nakamura H."/>
            <person name="Ohtoshi R."/>
            <person name="Moran D.A.P."/>
            <person name="Shinohara A."/>
            <person name="Yoshida Y."/>
            <person name="Fujiwara M."/>
            <person name="Mori M."/>
            <person name="Tomita M."/>
            <person name="Arakawa K."/>
        </authorList>
    </citation>
    <scope>NUCLEOTIDE SEQUENCE [LARGE SCALE GENOMIC DNA]</scope>
</reference>
<dbReference type="AlphaFoldDB" id="A0A4Y2AIL0"/>
<organism evidence="2 3">
    <name type="scientific">Araneus ventricosus</name>
    <name type="common">Orbweaver spider</name>
    <name type="synonym">Epeira ventricosa</name>
    <dbReference type="NCBI Taxonomy" id="182803"/>
    <lineage>
        <taxon>Eukaryota</taxon>
        <taxon>Metazoa</taxon>
        <taxon>Ecdysozoa</taxon>
        <taxon>Arthropoda</taxon>
        <taxon>Chelicerata</taxon>
        <taxon>Arachnida</taxon>
        <taxon>Araneae</taxon>
        <taxon>Araneomorphae</taxon>
        <taxon>Entelegynae</taxon>
        <taxon>Araneoidea</taxon>
        <taxon>Araneidae</taxon>
        <taxon>Araneus</taxon>
    </lineage>
</organism>
<proteinExistence type="predicted"/>
<comment type="caution">
    <text evidence="2">The sequence shown here is derived from an EMBL/GenBank/DDBJ whole genome shotgun (WGS) entry which is preliminary data.</text>
</comment>
<evidence type="ECO:0000256" key="1">
    <source>
        <dbReference type="SAM" id="SignalP"/>
    </source>
</evidence>